<proteinExistence type="predicted"/>
<feature type="domain" description="Suppressor of fused-like" evidence="1">
    <location>
        <begin position="47"/>
        <end position="220"/>
    </location>
</feature>
<evidence type="ECO:0000313" key="2">
    <source>
        <dbReference type="EMBL" id="SHL10654.1"/>
    </source>
</evidence>
<dbReference type="EMBL" id="FRBM01000002">
    <property type="protein sequence ID" value="SHL10654.1"/>
    <property type="molecule type" value="Genomic_DNA"/>
</dbReference>
<evidence type="ECO:0000313" key="3">
    <source>
        <dbReference type="Proteomes" id="UP000184069"/>
    </source>
</evidence>
<reference evidence="2 3" key="1">
    <citation type="submission" date="2016-11" db="EMBL/GenBank/DDBJ databases">
        <authorList>
            <person name="Jaros S."/>
            <person name="Januszkiewicz K."/>
            <person name="Wedrychowicz H."/>
        </authorList>
    </citation>
    <scope>NUCLEOTIDE SEQUENCE [LARGE SCALE GENOMIC DNA]</scope>
    <source>
        <strain evidence="2 3">DSM 27621</strain>
    </source>
</reference>
<dbReference type="Pfam" id="PF05076">
    <property type="entry name" value="SUFU"/>
    <property type="match status" value="1"/>
</dbReference>
<protein>
    <submittedName>
        <fullName evidence="2">Suppressor of fused protein (SUFU)</fullName>
    </submittedName>
</protein>
<accession>A0A1M6XXD7</accession>
<dbReference type="STRING" id="1423959.SAMN05444407_102262"/>
<dbReference type="Proteomes" id="UP000184069">
    <property type="component" value="Unassembled WGS sequence"/>
</dbReference>
<evidence type="ECO:0000259" key="1">
    <source>
        <dbReference type="Pfam" id="PF05076"/>
    </source>
</evidence>
<dbReference type="AlphaFoldDB" id="A0A1M6XXD7"/>
<dbReference type="RefSeq" id="WP_073300100.1">
    <property type="nucleotide sequence ID" value="NZ_FRBM01000002.1"/>
</dbReference>
<name>A0A1M6XXD7_9FLAO</name>
<organism evidence="2 3">
    <name type="scientific">Chryseobacterium contaminans</name>
    <dbReference type="NCBI Taxonomy" id="1423959"/>
    <lineage>
        <taxon>Bacteria</taxon>
        <taxon>Pseudomonadati</taxon>
        <taxon>Bacteroidota</taxon>
        <taxon>Flavobacteriia</taxon>
        <taxon>Flavobacteriales</taxon>
        <taxon>Weeksellaceae</taxon>
        <taxon>Chryseobacterium group</taxon>
        <taxon>Chryseobacterium</taxon>
    </lineage>
</organism>
<dbReference type="InterPro" id="IPR020941">
    <property type="entry name" value="SUFU-like_domain"/>
</dbReference>
<sequence>MDKELIKKIQDKKHYYENVEALEKHLDQHFKSEEMTVFHEMLSLDFHLDVYFIQPEDEDFNLLVTSGMSLLEMQVPDSIPNKEDYTFAELLILLPKDLKFEKTFPSEGKNDWIIGMIKDMARFPHHQDTFLTEGHSLQAWSDISEPYDENTQFTSCILLPSATFDDDFMQITVDDRTINLYTLFPLYQNELEYKIKNGYGKFFDLLIEGNIPDIFNNNRKNLLE</sequence>
<gene>
    <name evidence="2" type="ORF">SAMN05444407_102262</name>
</gene>